<dbReference type="Proteomes" id="UP000006512">
    <property type="component" value="Unassembled WGS sequence"/>
</dbReference>
<keyword evidence="2" id="KW-1185">Reference proteome</keyword>
<dbReference type="STRING" id="715226.ABI_11740"/>
<evidence type="ECO:0000313" key="2">
    <source>
        <dbReference type="Proteomes" id="UP000006512"/>
    </source>
</evidence>
<organism evidence="1 2">
    <name type="scientific">Asticcacaulis biprosthecium C19</name>
    <dbReference type="NCBI Taxonomy" id="715226"/>
    <lineage>
        <taxon>Bacteria</taxon>
        <taxon>Pseudomonadati</taxon>
        <taxon>Pseudomonadota</taxon>
        <taxon>Alphaproteobacteria</taxon>
        <taxon>Caulobacterales</taxon>
        <taxon>Caulobacteraceae</taxon>
        <taxon>Asticcacaulis</taxon>
    </lineage>
</organism>
<sequence>MKHQLRPSEADNLGGRMVRFFRHAAHGVTPERRIKRGAAQQRCYPIQIGQCDRSRSKYPFCDAPM</sequence>
<proteinExistence type="predicted"/>
<dbReference type="EMBL" id="GL883077">
    <property type="protein sequence ID" value="EGF92738.1"/>
    <property type="molecule type" value="Genomic_DNA"/>
</dbReference>
<accession>F4QHK1</accession>
<dbReference type="HOGENOM" id="CLU_2840222_0_0_5"/>
<dbReference type="AlphaFoldDB" id="F4QHK1"/>
<name>F4QHK1_9CAUL</name>
<evidence type="ECO:0000313" key="1">
    <source>
        <dbReference type="EMBL" id="EGF92738.1"/>
    </source>
</evidence>
<reference evidence="2" key="1">
    <citation type="submission" date="2011-03" db="EMBL/GenBank/DDBJ databases">
        <title>Draft genome sequence of Brevundimonas diminuta.</title>
        <authorList>
            <person name="Brown P.J.B."/>
            <person name="Buechlein A."/>
            <person name="Hemmerich C."/>
            <person name="Brun Y.V."/>
        </authorList>
    </citation>
    <scope>NUCLEOTIDE SEQUENCE [LARGE SCALE GENOMIC DNA]</scope>
    <source>
        <strain evidence="2">C19</strain>
    </source>
</reference>
<protein>
    <submittedName>
        <fullName evidence="1">Uncharacterized protein</fullName>
    </submittedName>
</protein>
<gene>
    <name evidence="1" type="ORF">ABI_11740</name>
</gene>